<organism evidence="1 2">
    <name type="scientific">Treponema phagedenis</name>
    <dbReference type="NCBI Taxonomy" id="162"/>
    <lineage>
        <taxon>Bacteria</taxon>
        <taxon>Pseudomonadati</taxon>
        <taxon>Spirochaetota</taxon>
        <taxon>Spirochaetia</taxon>
        <taxon>Spirochaetales</taxon>
        <taxon>Treponemataceae</taxon>
        <taxon>Treponema</taxon>
    </lineage>
</organism>
<gene>
    <name evidence="1" type="ORF">FUT82_13885</name>
</gene>
<reference evidence="1 2" key="1">
    <citation type="submission" date="2019-08" db="EMBL/GenBank/DDBJ databases">
        <authorList>
            <person name="Kuhnert P."/>
        </authorList>
    </citation>
    <scope>NUCLEOTIDE SEQUENCE [LARGE SCALE GENOMIC DNA]</scope>
    <source>
        <strain evidence="1 2">B36.5</strain>
    </source>
</reference>
<dbReference type="Proteomes" id="UP000323594">
    <property type="component" value="Chromosome"/>
</dbReference>
<name>A0AAE6IWY8_TREPH</name>
<dbReference type="EMBL" id="CP042817">
    <property type="protein sequence ID" value="QEJ99682.1"/>
    <property type="molecule type" value="Genomic_DNA"/>
</dbReference>
<accession>A0AAE6IWY8</accession>
<evidence type="ECO:0000313" key="1">
    <source>
        <dbReference type="EMBL" id="QEJ99682.1"/>
    </source>
</evidence>
<protein>
    <submittedName>
        <fullName evidence="1">Uncharacterized protein</fullName>
    </submittedName>
</protein>
<dbReference type="AlphaFoldDB" id="A0AAE6IWY8"/>
<evidence type="ECO:0000313" key="2">
    <source>
        <dbReference type="Proteomes" id="UP000323594"/>
    </source>
</evidence>
<proteinExistence type="predicted"/>
<sequence>MKKNSTQRFGFAVRGKTKPASLKASILQNSVDAFKHRFCMEPPPSVAVLRSTRRNGEQFTIGILKSAVPYC</sequence>